<dbReference type="EMBL" id="BMMK01000003">
    <property type="protein sequence ID" value="GGM41801.1"/>
    <property type="molecule type" value="Genomic_DNA"/>
</dbReference>
<accession>A0A8J3C9Z7</accession>
<evidence type="ECO:0000256" key="3">
    <source>
        <dbReference type="ARBA" id="ARBA00022989"/>
    </source>
</evidence>
<feature type="transmembrane region" description="Helical" evidence="5">
    <location>
        <begin position="169"/>
        <end position="190"/>
    </location>
</feature>
<reference evidence="6" key="1">
    <citation type="journal article" date="2014" name="Int. J. Syst. Evol. Microbiol.">
        <title>Complete genome sequence of Corynebacterium casei LMG S-19264T (=DSM 44701T), isolated from a smear-ripened cheese.</title>
        <authorList>
            <consortium name="US DOE Joint Genome Institute (JGI-PGF)"/>
            <person name="Walter F."/>
            <person name="Albersmeier A."/>
            <person name="Kalinowski J."/>
            <person name="Ruckert C."/>
        </authorList>
    </citation>
    <scope>NUCLEOTIDE SEQUENCE</scope>
    <source>
        <strain evidence="6">CGMCC 4.5737</strain>
    </source>
</reference>
<keyword evidence="4 5" id="KW-0472">Membrane</keyword>
<keyword evidence="7" id="KW-1185">Reference proteome</keyword>
<comment type="caution">
    <text evidence="6">The sequence shown here is derived from an EMBL/GenBank/DDBJ whole genome shotgun (WGS) entry which is preliminary data.</text>
</comment>
<dbReference type="Pfam" id="PF01988">
    <property type="entry name" value="VIT1"/>
    <property type="match status" value="1"/>
</dbReference>
<dbReference type="GO" id="GO:0005384">
    <property type="term" value="F:manganese ion transmembrane transporter activity"/>
    <property type="evidence" value="ECO:0007669"/>
    <property type="project" value="InterPro"/>
</dbReference>
<dbReference type="GO" id="GO:0012505">
    <property type="term" value="C:endomembrane system"/>
    <property type="evidence" value="ECO:0007669"/>
    <property type="project" value="UniProtKB-SubCell"/>
</dbReference>
<evidence type="ECO:0000313" key="6">
    <source>
        <dbReference type="EMBL" id="GGM41801.1"/>
    </source>
</evidence>
<evidence type="ECO:0000256" key="1">
    <source>
        <dbReference type="ARBA" id="ARBA00004127"/>
    </source>
</evidence>
<dbReference type="Proteomes" id="UP000637578">
    <property type="component" value="Unassembled WGS sequence"/>
</dbReference>
<proteinExistence type="predicted"/>
<keyword evidence="2 5" id="KW-0812">Transmembrane</keyword>
<evidence type="ECO:0000256" key="4">
    <source>
        <dbReference type="ARBA" id="ARBA00023136"/>
    </source>
</evidence>
<feature type="transmembrane region" description="Helical" evidence="5">
    <location>
        <begin position="229"/>
        <end position="250"/>
    </location>
</feature>
<sequence length="251" mass="25815">MSQVLSLDVMTQVDPAPVAGTAEIGHTHADVPGGWLRPAVFGAMDGLVTNIALVAGVGGGGAGAHVIVLSGVAGLVAGAFSMALGEYVSVDTQNNSVRAEAAVERAELRTNPRGEQAELVEMLVQDGLSRPTAEQAAVEVHANPELAVRVHVMQELGVNPDDQPSPWTAALSSFLCFATGALFPLLPFLLGFESLALGLLVGAVGLFVAGALVARWTTRSWWRNGLRQLGFGALAAAATFLVGSLIGITLS</sequence>
<dbReference type="PANTHER" id="PTHR31851">
    <property type="entry name" value="FE(2+)/MN(2+) TRANSPORTER PCL1"/>
    <property type="match status" value="1"/>
</dbReference>
<dbReference type="GO" id="GO:0030026">
    <property type="term" value="P:intracellular manganese ion homeostasis"/>
    <property type="evidence" value="ECO:0007669"/>
    <property type="project" value="InterPro"/>
</dbReference>
<name>A0A8J3C9Z7_9PSEU</name>
<reference evidence="6" key="2">
    <citation type="submission" date="2020-09" db="EMBL/GenBank/DDBJ databases">
        <authorList>
            <person name="Sun Q."/>
            <person name="Zhou Y."/>
        </authorList>
    </citation>
    <scope>NUCLEOTIDE SEQUENCE</scope>
    <source>
        <strain evidence="6">CGMCC 4.5737</strain>
    </source>
</reference>
<gene>
    <name evidence="6" type="ORF">GCM10012275_10960</name>
</gene>
<comment type="subcellular location">
    <subcellularLocation>
        <location evidence="1">Endomembrane system</location>
        <topology evidence="1">Multi-pass membrane protein</topology>
    </subcellularLocation>
</comment>
<keyword evidence="3 5" id="KW-1133">Transmembrane helix</keyword>
<evidence type="ECO:0000256" key="5">
    <source>
        <dbReference type="SAM" id="Phobius"/>
    </source>
</evidence>
<evidence type="ECO:0000313" key="7">
    <source>
        <dbReference type="Proteomes" id="UP000637578"/>
    </source>
</evidence>
<dbReference type="AlphaFoldDB" id="A0A8J3C9Z7"/>
<protein>
    <submittedName>
        <fullName evidence="6">Uncharacterized protein</fullName>
    </submittedName>
</protein>
<evidence type="ECO:0000256" key="2">
    <source>
        <dbReference type="ARBA" id="ARBA00022692"/>
    </source>
</evidence>
<dbReference type="InterPro" id="IPR008217">
    <property type="entry name" value="Ccc1_fam"/>
</dbReference>
<feature type="transmembrane region" description="Helical" evidence="5">
    <location>
        <begin position="196"/>
        <end position="217"/>
    </location>
</feature>
<organism evidence="6 7">
    <name type="scientific">Longimycelium tulufanense</name>
    <dbReference type="NCBI Taxonomy" id="907463"/>
    <lineage>
        <taxon>Bacteria</taxon>
        <taxon>Bacillati</taxon>
        <taxon>Actinomycetota</taxon>
        <taxon>Actinomycetes</taxon>
        <taxon>Pseudonocardiales</taxon>
        <taxon>Pseudonocardiaceae</taxon>
        <taxon>Longimycelium</taxon>
    </lineage>
</organism>